<reference evidence="3" key="2">
    <citation type="submission" date="2023-01" db="EMBL/GenBank/DDBJ databases">
        <authorList>
            <person name="Petersen C."/>
        </authorList>
    </citation>
    <scope>NUCLEOTIDE SEQUENCE</scope>
    <source>
        <strain evidence="3">IBT 17514</strain>
    </source>
</reference>
<dbReference type="AlphaFoldDB" id="A0AAD6HUF3"/>
<proteinExistence type="predicted"/>
<comment type="caution">
    <text evidence="3">The sequence shown here is derived from an EMBL/GenBank/DDBJ whole genome shotgun (WGS) entry which is preliminary data.</text>
</comment>
<dbReference type="EMBL" id="JAQJAN010000002">
    <property type="protein sequence ID" value="KAJ5738038.1"/>
    <property type="molecule type" value="Genomic_DNA"/>
</dbReference>
<accession>A0AAD6HUF3</accession>
<evidence type="ECO:0000313" key="4">
    <source>
        <dbReference type="Proteomes" id="UP001215712"/>
    </source>
</evidence>
<dbReference type="Proteomes" id="UP001215712">
    <property type="component" value="Unassembled WGS sequence"/>
</dbReference>
<feature type="compositionally biased region" description="Low complexity" evidence="1">
    <location>
        <begin position="21"/>
        <end position="71"/>
    </location>
</feature>
<sequence>MSSSDFDPTGVLVARESESYSPSTAVAAASETPATTSETPLETPVTTDVSTTATGTTASATSSALISTPTGSVTPSSSAAASASASAISDAVHSTSSKGFSTGALAGGIVGAFVGGCLIAFVIASLLFRKRKPGNSAAAGSFASASAAEGGAKPIVSYAAKNGTMASESFGAAAVAAAFVPQSADDGTVSNKIESLFDQISLHIDNYYVRLASDPLLTNEEKESISRYDSPFIPESLASLLSVGKTQRAALTHALAYTLLEAIRPASDSGSLLPACFRWSQPDQAQDVAAFNWRMLTSHLNTTAASAQDDQYINSLVTDFTATFATFRSGDFPQSEQLAHLNSVVNAAFDLGIWLFAQPCTFQFDWQSGNTGKQLVIFPSVIKVCDEHGRRLNTPQMVVAVRRSRV</sequence>
<evidence type="ECO:0000256" key="2">
    <source>
        <dbReference type="SAM" id="Phobius"/>
    </source>
</evidence>
<evidence type="ECO:0000313" key="3">
    <source>
        <dbReference type="EMBL" id="KAJ5738038.1"/>
    </source>
</evidence>
<protein>
    <submittedName>
        <fullName evidence="3">Uncharacterized protein</fullName>
    </submittedName>
</protein>
<feature type="transmembrane region" description="Helical" evidence="2">
    <location>
        <begin position="104"/>
        <end position="128"/>
    </location>
</feature>
<gene>
    <name evidence="3" type="ORF">N7493_001193</name>
</gene>
<organism evidence="3 4">
    <name type="scientific">Penicillium malachiteum</name>
    <dbReference type="NCBI Taxonomy" id="1324776"/>
    <lineage>
        <taxon>Eukaryota</taxon>
        <taxon>Fungi</taxon>
        <taxon>Dikarya</taxon>
        <taxon>Ascomycota</taxon>
        <taxon>Pezizomycotina</taxon>
        <taxon>Eurotiomycetes</taxon>
        <taxon>Eurotiomycetidae</taxon>
        <taxon>Eurotiales</taxon>
        <taxon>Aspergillaceae</taxon>
        <taxon>Penicillium</taxon>
    </lineage>
</organism>
<evidence type="ECO:0000256" key="1">
    <source>
        <dbReference type="SAM" id="MobiDB-lite"/>
    </source>
</evidence>
<keyword evidence="2" id="KW-0472">Membrane</keyword>
<reference evidence="3" key="1">
    <citation type="journal article" date="2023" name="IMA Fungus">
        <title>Comparative genomic study of the Penicillium genus elucidates a diverse pangenome and 15 lateral gene transfer events.</title>
        <authorList>
            <person name="Petersen C."/>
            <person name="Sorensen T."/>
            <person name="Nielsen M.R."/>
            <person name="Sondergaard T.E."/>
            <person name="Sorensen J.L."/>
            <person name="Fitzpatrick D.A."/>
            <person name="Frisvad J.C."/>
            <person name="Nielsen K.L."/>
        </authorList>
    </citation>
    <scope>NUCLEOTIDE SEQUENCE</scope>
    <source>
        <strain evidence="3">IBT 17514</strain>
    </source>
</reference>
<keyword evidence="4" id="KW-1185">Reference proteome</keyword>
<keyword evidence="2" id="KW-0812">Transmembrane</keyword>
<name>A0AAD6HUF3_9EURO</name>
<feature type="region of interest" description="Disordered" evidence="1">
    <location>
        <begin position="15"/>
        <end position="71"/>
    </location>
</feature>
<keyword evidence="2" id="KW-1133">Transmembrane helix</keyword>